<evidence type="ECO:0000256" key="1">
    <source>
        <dbReference type="ARBA" id="ARBA00002663"/>
    </source>
</evidence>
<comment type="subunit">
    <text evidence="7">Consists of a catalytic RNA component (M1 or rnpB) and a protein subunit.</text>
</comment>
<evidence type="ECO:0000313" key="10">
    <source>
        <dbReference type="Proteomes" id="UP000179524"/>
    </source>
</evidence>
<keyword evidence="3 7" id="KW-0540">Nuclease</keyword>
<keyword evidence="5 7" id="KW-0378">Hydrolase</keyword>
<dbReference type="InterPro" id="IPR020568">
    <property type="entry name" value="Ribosomal_Su5_D2-typ_SF"/>
</dbReference>
<organism evidence="9 10">
    <name type="scientific">Anaerobacillus alkalilacustris</name>
    <dbReference type="NCBI Taxonomy" id="393763"/>
    <lineage>
        <taxon>Bacteria</taxon>
        <taxon>Bacillati</taxon>
        <taxon>Bacillota</taxon>
        <taxon>Bacilli</taxon>
        <taxon>Bacillales</taxon>
        <taxon>Bacillaceae</taxon>
        <taxon>Anaerobacillus</taxon>
    </lineage>
</organism>
<evidence type="ECO:0000256" key="6">
    <source>
        <dbReference type="ARBA" id="ARBA00022884"/>
    </source>
</evidence>
<comment type="catalytic activity">
    <reaction evidence="7">
        <text>Endonucleolytic cleavage of RNA, removing 5'-extranucleotides from tRNA precursor.</text>
        <dbReference type="EC" id="3.1.26.5"/>
    </reaction>
</comment>
<comment type="caution">
    <text evidence="9">The sequence shown here is derived from an EMBL/GenBank/DDBJ whole genome shotgun (WGS) entry which is preliminary data.</text>
</comment>
<dbReference type="NCBIfam" id="TIGR00188">
    <property type="entry name" value="rnpA"/>
    <property type="match status" value="1"/>
</dbReference>
<keyword evidence="4 7" id="KW-0255">Endonuclease</keyword>
<dbReference type="GO" id="GO:0004526">
    <property type="term" value="F:ribonuclease P activity"/>
    <property type="evidence" value="ECO:0007669"/>
    <property type="project" value="UniProtKB-UniRule"/>
</dbReference>
<name>A0A1S2LZT7_9BACI</name>
<dbReference type="RefSeq" id="WP_071307724.1">
    <property type="nucleotide sequence ID" value="NZ_MLQR01000001.1"/>
</dbReference>
<dbReference type="AlphaFoldDB" id="A0A1S2LZT7"/>
<evidence type="ECO:0000313" key="9">
    <source>
        <dbReference type="EMBL" id="OIJ16995.1"/>
    </source>
</evidence>
<accession>A0A1S2LZT7</accession>
<dbReference type="PANTHER" id="PTHR33992">
    <property type="entry name" value="RIBONUCLEASE P PROTEIN COMPONENT"/>
    <property type="match status" value="1"/>
</dbReference>
<comment type="similarity">
    <text evidence="7">Belongs to the RnpA family.</text>
</comment>
<sequence length="116" mass="13700">MKKEYRVKKNEEISLIFKEGKSVANRQFVLYILEKKDQAHLRLGVSVSKKLGNAVTRNRIKRLMRESVFQLSNDLKQSCDYLLIARKPCVEMDFHEMKKSISHVFFRGYAFKKKGE</sequence>
<dbReference type="EMBL" id="MLQR01000001">
    <property type="protein sequence ID" value="OIJ16995.1"/>
    <property type="molecule type" value="Genomic_DNA"/>
</dbReference>
<dbReference type="Proteomes" id="UP000179524">
    <property type="component" value="Unassembled WGS sequence"/>
</dbReference>
<comment type="function">
    <text evidence="1 7">RNaseP catalyzes the removal of the 5'-leader sequence from pre-tRNA to produce the mature 5'-terminus. It can also cleave other RNA substrates such as 4.5S RNA. The protein component plays an auxiliary but essential role in vivo by binding to the 5'-leader sequence and broadening the substrate specificity of the ribozyme.</text>
</comment>
<dbReference type="InterPro" id="IPR014721">
    <property type="entry name" value="Ribsml_uS5_D2-typ_fold_subgr"/>
</dbReference>
<dbReference type="Pfam" id="PF00825">
    <property type="entry name" value="Ribonuclease_P"/>
    <property type="match status" value="1"/>
</dbReference>
<protein>
    <recommendedName>
        <fullName evidence="7 8">Ribonuclease P protein component</fullName>
        <shortName evidence="7">RNase P protein</shortName>
        <shortName evidence="7">RNaseP protein</shortName>
        <ecNumber evidence="7 8">3.1.26.5</ecNumber>
    </recommendedName>
    <alternativeName>
        <fullName evidence="7">Protein C5</fullName>
    </alternativeName>
</protein>
<dbReference type="OrthoDB" id="9810867at2"/>
<dbReference type="FunFam" id="3.30.230.10:FF:000021">
    <property type="entry name" value="Ribonuclease P protein component"/>
    <property type="match status" value="1"/>
</dbReference>
<dbReference type="GO" id="GO:0042781">
    <property type="term" value="F:3'-tRNA processing endoribonuclease activity"/>
    <property type="evidence" value="ECO:0007669"/>
    <property type="project" value="TreeGrafter"/>
</dbReference>
<dbReference type="InterPro" id="IPR020539">
    <property type="entry name" value="RNase_P_CS"/>
</dbReference>
<keyword evidence="10" id="KW-1185">Reference proteome</keyword>
<evidence type="ECO:0000256" key="4">
    <source>
        <dbReference type="ARBA" id="ARBA00022759"/>
    </source>
</evidence>
<dbReference type="HAMAP" id="MF_00227">
    <property type="entry name" value="RNase_P"/>
    <property type="match status" value="1"/>
</dbReference>
<keyword evidence="6 7" id="KW-0694">RNA-binding</keyword>
<evidence type="ECO:0000256" key="8">
    <source>
        <dbReference type="NCBIfam" id="TIGR00188"/>
    </source>
</evidence>
<gene>
    <name evidence="7" type="primary">rnpA</name>
    <name evidence="9" type="ORF">BKP37_00065</name>
</gene>
<dbReference type="PANTHER" id="PTHR33992:SF1">
    <property type="entry name" value="RIBONUCLEASE P PROTEIN COMPONENT"/>
    <property type="match status" value="1"/>
</dbReference>
<keyword evidence="2 7" id="KW-0819">tRNA processing</keyword>
<dbReference type="EC" id="3.1.26.5" evidence="7 8"/>
<evidence type="ECO:0000256" key="3">
    <source>
        <dbReference type="ARBA" id="ARBA00022722"/>
    </source>
</evidence>
<dbReference type="GO" id="GO:0001682">
    <property type="term" value="P:tRNA 5'-leader removal"/>
    <property type="evidence" value="ECO:0007669"/>
    <property type="project" value="UniProtKB-UniRule"/>
</dbReference>
<dbReference type="GO" id="GO:0000049">
    <property type="term" value="F:tRNA binding"/>
    <property type="evidence" value="ECO:0007669"/>
    <property type="project" value="UniProtKB-UniRule"/>
</dbReference>
<dbReference type="PROSITE" id="PS00648">
    <property type="entry name" value="RIBONUCLEASE_P"/>
    <property type="match status" value="1"/>
</dbReference>
<evidence type="ECO:0000256" key="5">
    <source>
        <dbReference type="ARBA" id="ARBA00022801"/>
    </source>
</evidence>
<proteinExistence type="inferred from homology"/>
<evidence type="ECO:0000256" key="7">
    <source>
        <dbReference type="HAMAP-Rule" id="MF_00227"/>
    </source>
</evidence>
<evidence type="ECO:0000256" key="2">
    <source>
        <dbReference type="ARBA" id="ARBA00022694"/>
    </source>
</evidence>
<dbReference type="GO" id="GO:0030677">
    <property type="term" value="C:ribonuclease P complex"/>
    <property type="evidence" value="ECO:0007669"/>
    <property type="project" value="TreeGrafter"/>
</dbReference>
<dbReference type="SUPFAM" id="SSF54211">
    <property type="entry name" value="Ribosomal protein S5 domain 2-like"/>
    <property type="match status" value="1"/>
</dbReference>
<dbReference type="InterPro" id="IPR000100">
    <property type="entry name" value="RNase_P"/>
</dbReference>
<reference evidence="9 10" key="1">
    <citation type="submission" date="2016-10" db="EMBL/GenBank/DDBJ databases">
        <title>Draft genome sequences of four alkaliphilic bacteria belonging to the Anaerobacillus genus.</title>
        <authorList>
            <person name="Bassil N.M."/>
            <person name="Lloyd J.R."/>
        </authorList>
    </citation>
    <scope>NUCLEOTIDE SEQUENCE [LARGE SCALE GENOMIC DNA]</scope>
    <source>
        <strain evidence="9 10">DSM 18345</strain>
    </source>
</reference>
<dbReference type="Gene3D" id="3.30.230.10">
    <property type="match status" value="1"/>
</dbReference>